<dbReference type="AlphaFoldDB" id="A0A9D2CNJ5"/>
<gene>
    <name evidence="2" type="ORF">H9821_00125</name>
</gene>
<dbReference type="SUPFAM" id="SSF53474">
    <property type="entry name" value="alpha/beta-Hydrolases"/>
    <property type="match status" value="1"/>
</dbReference>
<keyword evidence="2" id="KW-0378">Hydrolase</keyword>
<evidence type="ECO:0000313" key="3">
    <source>
        <dbReference type="Proteomes" id="UP000824134"/>
    </source>
</evidence>
<accession>A0A9D2CNJ5</accession>
<dbReference type="InterPro" id="IPR000073">
    <property type="entry name" value="AB_hydrolase_1"/>
</dbReference>
<dbReference type="EMBL" id="DXCN01000002">
    <property type="protein sequence ID" value="HIY94064.1"/>
    <property type="molecule type" value="Genomic_DNA"/>
</dbReference>
<protein>
    <submittedName>
        <fullName evidence="2">Alpha/beta hydrolase</fullName>
    </submittedName>
</protein>
<evidence type="ECO:0000259" key="1">
    <source>
        <dbReference type="Pfam" id="PF00561"/>
    </source>
</evidence>
<proteinExistence type="predicted"/>
<sequence>MREPCLSIETYCAPVAGTDAPPRPLEGQQVVAVHGFASTPEVTWERTGWVRQMQRAGADVHLVTLPYHRLEGTRLKDIGLEGAGKSSGQLAVTWRQEGLVTSLGTALGQVLAAVDTQVHLLGYSLGARICWQVALSSPHLVQSLTLGGLPLATHLDEVQSYLSASSPGICLPEGLQAVLDASALPRAALAAFTAQPVEPFAPNKLPACPTLLFAGSDDTLATGLSALAATLPHPASAYLELAGRDHISALTSGQARRASADFMARHAVSRAGSESDHTVA</sequence>
<evidence type="ECO:0000313" key="2">
    <source>
        <dbReference type="EMBL" id="HIY94064.1"/>
    </source>
</evidence>
<dbReference type="Gene3D" id="3.40.50.1820">
    <property type="entry name" value="alpha/beta hydrolase"/>
    <property type="match status" value="1"/>
</dbReference>
<dbReference type="InterPro" id="IPR029058">
    <property type="entry name" value="AB_hydrolase_fold"/>
</dbReference>
<comment type="caution">
    <text evidence="2">The sequence shown here is derived from an EMBL/GenBank/DDBJ whole genome shotgun (WGS) entry which is preliminary data.</text>
</comment>
<dbReference type="GO" id="GO:0016787">
    <property type="term" value="F:hydrolase activity"/>
    <property type="evidence" value="ECO:0007669"/>
    <property type="project" value="UniProtKB-KW"/>
</dbReference>
<reference evidence="2" key="1">
    <citation type="journal article" date="2021" name="PeerJ">
        <title>Extensive microbial diversity within the chicken gut microbiome revealed by metagenomics and culture.</title>
        <authorList>
            <person name="Gilroy R."/>
            <person name="Ravi A."/>
            <person name="Getino M."/>
            <person name="Pursley I."/>
            <person name="Horton D.L."/>
            <person name="Alikhan N.F."/>
            <person name="Baker D."/>
            <person name="Gharbi K."/>
            <person name="Hall N."/>
            <person name="Watson M."/>
            <person name="Adriaenssens E.M."/>
            <person name="Foster-Nyarko E."/>
            <person name="Jarju S."/>
            <person name="Secka A."/>
            <person name="Antonio M."/>
            <person name="Oren A."/>
            <person name="Chaudhuri R.R."/>
            <person name="La Ragione R."/>
            <person name="Hildebrand F."/>
            <person name="Pallen M.J."/>
        </authorList>
    </citation>
    <scope>NUCLEOTIDE SEQUENCE</scope>
    <source>
        <strain evidence="2">ChiHjej12B11-9195</strain>
    </source>
</reference>
<name>A0A9D2CNJ5_9MICC</name>
<dbReference type="Pfam" id="PF00561">
    <property type="entry name" value="Abhydrolase_1"/>
    <property type="match status" value="1"/>
</dbReference>
<feature type="domain" description="AB hydrolase-1" evidence="1">
    <location>
        <begin position="30"/>
        <end position="159"/>
    </location>
</feature>
<dbReference type="Proteomes" id="UP000824134">
    <property type="component" value="Unassembled WGS sequence"/>
</dbReference>
<organism evidence="2 3">
    <name type="scientific">Candidatus Rothia avicola</name>
    <dbReference type="NCBI Taxonomy" id="2840478"/>
    <lineage>
        <taxon>Bacteria</taxon>
        <taxon>Bacillati</taxon>
        <taxon>Actinomycetota</taxon>
        <taxon>Actinomycetes</taxon>
        <taxon>Micrococcales</taxon>
        <taxon>Micrococcaceae</taxon>
        <taxon>Rothia</taxon>
    </lineage>
</organism>
<reference evidence="2" key="2">
    <citation type="submission" date="2021-04" db="EMBL/GenBank/DDBJ databases">
        <authorList>
            <person name="Gilroy R."/>
        </authorList>
    </citation>
    <scope>NUCLEOTIDE SEQUENCE</scope>
    <source>
        <strain evidence="2">ChiHjej12B11-9195</strain>
    </source>
</reference>